<dbReference type="EC" id="3.6.4.13" evidence="5"/>
<dbReference type="Pfam" id="PF00271">
    <property type="entry name" value="Helicase_C"/>
    <property type="match status" value="1"/>
</dbReference>
<organism evidence="10">
    <name type="scientific">Pseudo-nitzschia australis</name>
    <dbReference type="NCBI Taxonomy" id="44445"/>
    <lineage>
        <taxon>Eukaryota</taxon>
        <taxon>Sar</taxon>
        <taxon>Stramenopiles</taxon>
        <taxon>Ochrophyta</taxon>
        <taxon>Bacillariophyta</taxon>
        <taxon>Bacillariophyceae</taxon>
        <taxon>Bacillariophycidae</taxon>
        <taxon>Bacillariales</taxon>
        <taxon>Bacillariaceae</taxon>
        <taxon>Pseudo-nitzschia</taxon>
    </lineage>
</organism>
<evidence type="ECO:0000259" key="9">
    <source>
        <dbReference type="PROSITE" id="PS51194"/>
    </source>
</evidence>
<feature type="compositionally biased region" description="Basic residues" evidence="6">
    <location>
        <begin position="676"/>
        <end position="697"/>
    </location>
</feature>
<dbReference type="SMART" id="SM00490">
    <property type="entry name" value="HELICc"/>
    <property type="match status" value="1"/>
</dbReference>
<feature type="domain" description="Helicase C-terminal" evidence="9">
    <location>
        <begin position="500"/>
        <end position="672"/>
    </location>
</feature>
<keyword evidence="5" id="KW-0347">Helicase</keyword>
<dbReference type="GO" id="GO:0005524">
    <property type="term" value="F:ATP binding"/>
    <property type="evidence" value="ECO:0007669"/>
    <property type="project" value="UniProtKB-UniRule"/>
</dbReference>
<keyword evidence="7" id="KW-0472">Membrane</keyword>
<dbReference type="GO" id="GO:0003724">
    <property type="term" value="F:RNA helicase activity"/>
    <property type="evidence" value="ECO:0007669"/>
    <property type="project" value="UniProtKB-EC"/>
</dbReference>
<comment type="catalytic activity">
    <reaction evidence="5">
        <text>ATP + H2O = ADP + phosphate + H(+)</text>
        <dbReference type="Rhea" id="RHEA:13065"/>
        <dbReference type="ChEBI" id="CHEBI:15377"/>
        <dbReference type="ChEBI" id="CHEBI:15378"/>
        <dbReference type="ChEBI" id="CHEBI:30616"/>
        <dbReference type="ChEBI" id="CHEBI:43474"/>
        <dbReference type="ChEBI" id="CHEBI:456216"/>
        <dbReference type="EC" id="3.6.4.13"/>
    </reaction>
</comment>
<accession>A0A7S4AS34</accession>
<name>A0A7S4AS34_9STRA</name>
<evidence type="ECO:0000256" key="3">
    <source>
        <dbReference type="ARBA" id="ARBA00022840"/>
    </source>
</evidence>
<keyword evidence="7" id="KW-0812">Transmembrane</keyword>
<dbReference type="Gene3D" id="3.40.50.300">
    <property type="entry name" value="P-loop containing nucleotide triphosphate hydrolases"/>
    <property type="match status" value="2"/>
</dbReference>
<evidence type="ECO:0000259" key="8">
    <source>
        <dbReference type="PROSITE" id="PS51192"/>
    </source>
</evidence>
<sequence length="705" mass="76960">MGTANYDCGSNSRFSTSASSSISLTTTTTTTTGEKRKITRTIVSRSSSSRPPIIFVTAILAIVTMTMPILSATLMIKRGVLVSAAREGRHITRSISSIRTARQFGTTSISAFVAGKVSSFPDTQSNEILSSLSSVLHQHRRTRPFSSKSIIEASNENVDIDSNDDDGFFAGSDVTFESMGVQSPVLLKRLNNLGLTQPTQIQAKTFAKILGTDNDSLEAEGSSRLWANDVTIGAETGSGKTLAYLLPLLDSILQEKAESATNGLPSYDYARAIVLVPNKELVQQVLRMAVPLCGGSIEETVVWAQGGNALMEQLSPLAASQKAGETDPSTIVRMAVMPGALKEPMDFKPFRDSIGFGGDDPPVDILVSTPAALGPLGLPPKFIDLFADVKTLVVDEADMLLDGGYIRSLENVLIGFRRADRLVDPNADPDDDQTIQKTQHVFCAATLPDVGLKSVNAYLEKRFPYAKRIETGNMHNAKHYGLSQATKWYQVETKKERMERLAEMLLTVPDDGNSNDGLKGEKTMVFLNSVGDVEAVHQALVDRGVNAVPYHAKVSLNERSENLDRFRRYTEGGDDAVKNDAVPVLICTDLASRGLDVPGVTAVVQLQFSGNVVSHLHRMGRCGRAGQRTGRGIIFYDEKEAELIEVVQEAETQQEKMQLEGQEVDDRLDDDDGKAKKGKVQKAFSRKRGFTKKRKKLRREETESY</sequence>
<evidence type="ECO:0000256" key="7">
    <source>
        <dbReference type="SAM" id="Phobius"/>
    </source>
</evidence>
<evidence type="ECO:0000256" key="2">
    <source>
        <dbReference type="ARBA" id="ARBA00022801"/>
    </source>
</evidence>
<comment type="function">
    <text evidence="5">RNA helicase.</text>
</comment>
<keyword evidence="3 5" id="KW-0067">ATP-binding</keyword>
<dbReference type="CDD" id="cd18787">
    <property type="entry name" value="SF2_C_DEAD"/>
    <property type="match status" value="1"/>
</dbReference>
<feature type="region of interest" description="Disordered" evidence="6">
    <location>
        <begin position="654"/>
        <end position="705"/>
    </location>
</feature>
<evidence type="ECO:0000313" key="10">
    <source>
        <dbReference type="EMBL" id="CAE0725200.1"/>
    </source>
</evidence>
<dbReference type="InterPro" id="IPR027417">
    <property type="entry name" value="P-loop_NTPase"/>
</dbReference>
<dbReference type="SUPFAM" id="SSF52540">
    <property type="entry name" value="P-loop containing nucleoside triphosphate hydrolases"/>
    <property type="match status" value="1"/>
</dbReference>
<evidence type="ECO:0000256" key="4">
    <source>
        <dbReference type="ARBA" id="ARBA00022884"/>
    </source>
</evidence>
<feature type="domain" description="Helicase ATP-binding" evidence="8">
    <location>
        <begin position="221"/>
        <end position="465"/>
    </location>
</feature>
<dbReference type="GO" id="GO:0003723">
    <property type="term" value="F:RNA binding"/>
    <property type="evidence" value="ECO:0007669"/>
    <property type="project" value="UniProtKB-UniRule"/>
</dbReference>
<evidence type="ECO:0000256" key="1">
    <source>
        <dbReference type="ARBA" id="ARBA00022741"/>
    </source>
</evidence>
<dbReference type="InterPro" id="IPR011545">
    <property type="entry name" value="DEAD/DEAH_box_helicase_dom"/>
</dbReference>
<protein>
    <recommendedName>
        <fullName evidence="5">ATP-dependent RNA helicase</fullName>
        <ecNumber evidence="5">3.6.4.13</ecNumber>
    </recommendedName>
</protein>
<reference evidence="10" key="1">
    <citation type="submission" date="2021-01" db="EMBL/GenBank/DDBJ databases">
        <authorList>
            <person name="Corre E."/>
            <person name="Pelletier E."/>
            <person name="Niang G."/>
            <person name="Scheremetjew M."/>
            <person name="Finn R."/>
            <person name="Kale V."/>
            <person name="Holt S."/>
            <person name="Cochrane G."/>
            <person name="Meng A."/>
            <person name="Brown T."/>
            <person name="Cohen L."/>
        </authorList>
    </citation>
    <scope>NUCLEOTIDE SEQUENCE</scope>
    <source>
        <strain evidence="10">10249 10 AB</strain>
    </source>
</reference>
<dbReference type="AlphaFoldDB" id="A0A7S4AS34"/>
<dbReference type="InterPro" id="IPR001650">
    <property type="entry name" value="Helicase_C-like"/>
</dbReference>
<dbReference type="PANTHER" id="PTHR24031">
    <property type="entry name" value="RNA HELICASE"/>
    <property type="match status" value="1"/>
</dbReference>
<dbReference type="PROSITE" id="PS51194">
    <property type="entry name" value="HELICASE_CTER"/>
    <property type="match status" value="1"/>
</dbReference>
<comment type="similarity">
    <text evidence="5">Belongs to the DEAD box helicase family.</text>
</comment>
<comment type="domain">
    <text evidence="5">The Q motif is unique to and characteristic of the DEAD box family of RNA helicases and controls ATP binding and hydrolysis.</text>
</comment>
<dbReference type="InterPro" id="IPR014001">
    <property type="entry name" value="Helicase_ATP-bd"/>
</dbReference>
<dbReference type="PROSITE" id="PS51192">
    <property type="entry name" value="HELICASE_ATP_BIND_1"/>
    <property type="match status" value="1"/>
</dbReference>
<feature type="compositionally biased region" description="Acidic residues" evidence="6">
    <location>
        <begin position="662"/>
        <end position="672"/>
    </location>
</feature>
<evidence type="ECO:0000256" key="6">
    <source>
        <dbReference type="SAM" id="MobiDB-lite"/>
    </source>
</evidence>
<evidence type="ECO:0000256" key="5">
    <source>
        <dbReference type="RuleBase" id="RU365068"/>
    </source>
</evidence>
<dbReference type="GO" id="GO:0016787">
    <property type="term" value="F:hydrolase activity"/>
    <property type="evidence" value="ECO:0007669"/>
    <property type="project" value="UniProtKB-KW"/>
</dbReference>
<keyword evidence="1 5" id="KW-0547">Nucleotide-binding</keyword>
<keyword evidence="2 5" id="KW-0378">Hydrolase</keyword>
<keyword evidence="4 5" id="KW-0694">RNA-binding</keyword>
<dbReference type="EMBL" id="HBIX01026353">
    <property type="protein sequence ID" value="CAE0725200.1"/>
    <property type="molecule type" value="Transcribed_RNA"/>
</dbReference>
<feature type="transmembrane region" description="Helical" evidence="7">
    <location>
        <begin position="53"/>
        <end position="76"/>
    </location>
</feature>
<dbReference type="SMART" id="SM00487">
    <property type="entry name" value="DEXDc"/>
    <property type="match status" value="1"/>
</dbReference>
<proteinExistence type="inferred from homology"/>
<gene>
    <name evidence="10" type="ORF">PAUS00366_LOCUS17957</name>
</gene>
<dbReference type="Pfam" id="PF00270">
    <property type="entry name" value="DEAD"/>
    <property type="match status" value="1"/>
</dbReference>
<keyword evidence="7" id="KW-1133">Transmembrane helix</keyword>